<reference evidence="1 2" key="1">
    <citation type="journal article" date="2024" name="bioRxiv">
        <title>A reference genome for Trichogramma kaykai: A tiny desert-dwelling parasitoid wasp with competing sex-ratio distorters.</title>
        <authorList>
            <person name="Culotta J."/>
            <person name="Lindsey A.R."/>
        </authorList>
    </citation>
    <scope>NUCLEOTIDE SEQUENCE [LARGE SCALE GENOMIC DNA]</scope>
    <source>
        <strain evidence="1 2">KSX58</strain>
    </source>
</reference>
<organism evidence="1 2">
    <name type="scientific">Trichogramma kaykai</name>
    <dbReference type="NCBI Taxonomy" id="54128"/>
    <lineage>
        <taxon>Eukaryota</taxon>
        <taxon>Metazoa</taxon>
        <taxon>Ecdysozoa</taxon>
        <taxon>Arthropoda</taxon>
        <taxon>Hexapoda</taxon>
        <taxon>Insecta</taxon>
        <taxon>Pterygota</taxon>
        <taxon>Neoptera</taxon>
        <taxon>Endopterygota</taxon>
        <taxon>Hymenoptera</taxon>
        <taxon>Apocrita</taxon>
        <taxon>Proctotrupomorpha</taxon>
        <taxon>Chalcidoidea</taxon>
        <taxon>Trichogrammatidae</taxon>
        <taxon>Trichogramma</taxon>
    </lineage>
</organism>
<dbReference type="EMBL" id="JBJJXI010000082">
    <property type="protein sequence ID" value="KAL3395423.1"/>
    <property type="molecule type" value="Genomic_DNA"/>
</dbReference>
<sequence length="185" mass="20673">MNSFRCLRIHTRRSFYVYANSRACTILRVSSRSAATCRQSTRVLIRRYVCHDRDSAPGCSCASSYIFGLLPQATYTEGSNTVYLCKRKPAISCRSYQVEGTRAYSVDIELFQNMTLYTSSRAPVATVLCAHEHEHRHSGARVTKSKAPAASCTQHQTLCNERSFGYTTKLKCALRLSHSVAAAAR</sequence>
<comment type="caution">
    <text evidence="1">The sequence shown here is derived from an EMBL/GenBank/DDBJ whole genome shotgun (WGS) entry which is preliminary data.</text>
</comment>
<evidence type="ECO:0000313" key="1">
    <source>
        <dbReference type="EMBL" id="KAL3395423.1"/>
    </source>
</evidence>
<evidence type="ECO:0000313" key="2">
    <source>
        <dbReference type="Proteomes" id="UP001627154"/>
    </source>
</evidence>
<dbReference type="AlphaFoldDB" id="A0ABD2WQN6"/>
<keyword evidence="2" id="KW-1185">Reference proteome</keyword>
<proteinExistence type="predicted"/>
<dbReference type="Proteomes" id="UP001627154">
    <property type="component" value="Unassembled WGS sequence"/>
</dbReference>
<gene>
    <name evidence="1" type="ORF">TKK_010527</name>
</gene>
<accession>A0ABD2WQN6</accession>
<protein>
    <submittedName>
        <fullName evidence="1">Uncharacterized protein</fullName>
    </submittedName>
</protein>
<name>A0ABD2WQN6_9HYME</name>